<dbReference type="EMBL" id="AMCI01002810">
    <property type="protein sequence ID" value="EJX01801.1"/>
    <property type="molecule type" value="Genomic_DNA"/>
</dbReference>
<name>J9CNV4_9ZZZZ</name>
<comment type="caution">
    <text evidence="1">The sequence shown here is derived from an EMBL/GenBank/DDBJ whole genome shotgun (WGS) entry which is preliminary data.</text>
</comment>
<reference evidence="1" key="1">
    <citation type="journal article" date="2012" name="PLoS ONE">
        <title>Gene sets for utilization of primary and secondary nutrition supplies in the distal gut of endangered iberian lynx.</title>
        <authorList>
            <person name="Alcaide M."/>
            <person name="Messina E."/>
            <person name="Richter M."/>
            <person name="Bargiela R."/>
            <person name="Peplies J."/>
            <person name="Huws S.A."/>
            <person name="Newbold C.J."/>
            <person name="Golyshin P.N."/>
            <person name="Simon M.A."/>
            <person name="Lopez G."/>
            <person name="Yakimov M.M."/>
            <person name="Ferrer M."/>
        </authorList>
    </citation>
    <scope>NUCLEOTIDE SEQUENCE</scope>
</reference>
<protein>
    <submittedName>
        <fullName evidence="1">Uncharacterized protein</fullName>
    </submittedName>
</protein>
<sequence length="50" mass="6027">MCSCWPRRWNAARYGSRCTSSRSMRVLRCIPTGWKRLFSRWDSVCLPDRM</sequence>
<organism evidence="1">
    <name type="scientific">gut metagenome</name>
    <dbReference type="NCBI Taxonomy" id="749906"/>
    <lineage>
        <taxon>unclassified sequences</taxon>
        <taxon>metagenomes</taxon>
        <taxon>organismal metagenomes</taxon>
    </lineage>
</organism>
<evidence type="ECO:0000313" key="1">
    <source>
        <dbReference type="EMBL" id="EJX01801.1"/>
    </source>
</evidence>
<dbReference type="AlphaFoldDB" id="J9CNV4"/>
<proteinExistence type="predicted"/>
<accession>J9CNV4</accession>
<gene>
    <name evidence="1" type="ORF">EVA_10095</name>
</gene>